<feature type="region of interest" description="Disordered" evidence="1">
    <location>
        <begin position="1273"/>
        <end position="1348"/>
    </location>
</feature>
<feature type="compositionally biased region" description="Basic and acidic residues" evidence="1">
    <location>
        <begin position="218"/>
        <end position="227"/>
    </location>
</feature>
<feature type="compositionally biased region" description="Acidic residues" evidence="1">
    <location>
        <begin position="594"/>
        <end position="604"/>
    </location>
</feature>
<evidence type="ECO:0000313" key="2">
    <source>
        <dbReference type="EMBL" id="CAI3984611.1"/>
    </source>
</evidence>
<feature type="compositionally biased region" description="Basic and acidic residues" evidence="1">
    <location>
        <begin position="413"/>
        <end position="424"/>
    </location>
</feature>
<feature type="compositionally biased region" description="Basic residues" evidence="1">
    <location>
        <begin position="1481"/>
        <end position="1492"/>
    </location>
</feature>
<proteinExistence type="predicted"/>
<dbReference type="EMBL" id="CAMXCT020000902">
    <property type="protein sequence ID" value="CAL1137986.1"/>
    <property type="molecule type" value="Genomic_DNA"/>
</dbReference>
<keyword evidence="4" id="KW-1185">Reference proteome</keyword>
<evidence type="ECO:0000313" key="3">
    <source>
        <dbReference type="EMBL" id="CAL4771923.1"/>
    </source>
</evidence>
<feature type="compositionally biased region" description="Basic and acidic residues" evidence="1">
    <location>
        <begin position="475"/>
        <end position="487"/>
    </location>
</feature>
<feature type="region of interest" description="Disordered" evidence="1">
    <location>
        <begin position="1211"/>
        <end position="1260"/>
    </location>
</feature>
<feature type="compositionally biased region" description="Basic and acidic residues" evidence="1">
    <location>
        <begin position="448"/>
        <end position="464"/>
    </location>
</feature>
<feature type="compositionally biased region" description="Acidic residues" evidence="1">
    <location>
        <begin position="241"/>
        <end position="250"/>
    </location>
</feature>
<feature type="compositionally biased region" description="Basic and acidic residues" evidence="1">
    <location>
        <begin position="914"/>
        <end position="925"/>
    </location>
</feature>
<dbReference type="Proteomes" id="UP001152797">
    <property type="component" value="Unassembled WGS sequence"/>
</dbReference>
<feature type="compositionally biased region" description="Acidic residues" evidence="1">
    <location>
        <begin position="465"/>
        <end position="474"/>
    </location>
</feature>
<feature type="compositionally biased region" description="Basic and acidic residues" evidence="1">
    <location>
        <begin position="251"/>
        <end position="262"/>
    </location>
</feature>
<feature type="compositionally biased region" description="Acidic residues" evidence="1">
    <location>
        <begin position="303"/>
        <end position="314"/>
    </location>
</feature>
<feature type="compositionally biased region" description="Basic and acidic residues" evidence="1">
    <location>
        <begin position="570"/>
        <end position="584"/>
    </location>
</feature>
<dbReference type="EMBL" id="CAMXCT030000902">
    <property type="protein sequence ID" value="CAL4771923.1"/>
    <property type="molecule type" value="Genomic_DNA"/>
</dbReference>
<protein>
    <submittedName>
        <fullName evidence="2">Uncharacterized protein</fullName>
    </submittedName>
</protein>
<feature type="compositionally biased region" description="Basic and acidic residues" evidence="1">
    <location>
        <begin position="664"/>
        <end position="694"/>
    </location>
</feature>
<name>A0A9P1C6C1_9DINO</name>
<feature type="compositionally biased region" description="Acidic residues" evidence="1">
    <location>
        <begin position="197"/>
        <end position="217"/>
    </location>
</feature>
<evidence type="ECO:0000256" key="1">
    <source>
        <dbReference type="SAM" id="MobiDB-lite"/>
    </source>
</evidence>
<feature type="compositionally biased region" description="Basic and acidic residues" evidence="1">
    <location>
        <begin position="1493"/>
        <end position="1542"/>
    </location>
</feature>
<feature type="compositionally biased region" description="Low complexity" evidence="1">
    <location>
        <begin position="1231"/>
        <end position="1245"/>
    </location>
</feature>
<feature type="compositionally biased region" description="Acidic residues" evidence="1">
    <location>
        <begin position="501"/>
        <end position="513"/>
    </location>
</feature>
<organism evidence="2">
    <name type="scientific">Cladocopium goreaui</name>
    <dbReference type="NCBI Taxonomy" id="2562237"/>
    <lineage>
        <taxon>Eukaryota</taxon>
        <taxon>Sar</taxon>
        <taxon>Alveolata</taxon>
        <taxon>Dinophyceae</taxon>
        <taxon>Suessiales</taxon>
        <taxon>Symbiodiniaceae</taxon>
        <taxon>Cladocopium</taxon>
    </lineage>
</organism>
<accession>A0A9P1C6C1</accession>
<feature type="compositionally biased region" description="Basic and acidic residues" evidence="1">
    <location>
        <begin position="1211"/>
        <end position="1220"/>
    </location>
</feature>
<feature type="compositionally biased region" description="Basic and acidic residues" evidence="1">
    <location>
        <begin position="315"/>
        <end position="325"/>
    </location>
</feature>
<feature type="compositionally biased region" description="Acidic residues" evidence="1">
    <location>
        <begin position="861"/>
        <end position="874"/>
    </location>
</feature>
<feature type="compositionally biased region" description="Basic and acidic residues" evidence="1">
    <location>
        <begin position="747"/>
        <end position="768"/>
    </location>
</feature>
<feature type="region of interest" description="Disordered" evidence="1">
    <location>
        <begin position="1459"/>
        <end position="1544"/>
    </location>
</feature>
<feature type="compositionally biased region" description="Basic and acidic residues" evidence="1">
    <location>
        <begin position="539"/>
        <end position="552"/>
    </location>
</feature>
<feature type="compositionally biased region" description="Basic and acidic residues" evidence="1">
    <location>
        <begin position="333"/>
        <end position="385"/>
    </location>
</feature>
<feature type="compositionally biased region" description="Basic residues" evidence="1">
    <location>
        <begin position="386"/>
        <end position="398"/>
    </location>
</feature>
<sequence>FHHLALSADLLKVEMEENCSFMVEFLGQFCERSPTDTELEDYMMLLGDLAPVEATNQLTPAGKKKDLGKETKDSEESEEKEDAQEEEEEEEAEEEGGEYDKEDEVEGEEEEEEQEEDEDFRGSMRIPDDWPHDRLPHPDEAETLEYLQETQQEPSPSPQKPEPVLTGRHLERKGAKDLEGNKMPVTTSNSESQKIEEAEEAEEAEETEEEEEEDEAEEPPKKEEPKTKGKKQKAEKRKDAEEEEEGDKEAEESGRESKATENRHHKASRPSKDTELEAKKAKRDDKKVEVEMQKATDRKKLEETEDVDSEEDKAEEPPKKEEPKAKGKKQKAKERQEAEEKTTYEEAEESEPKGKAMKKQERKAAPPSRDTKLKAKEAETDEKHNVTKTRKKQKAKKRKDAEEEEEEGDKEAEESGRESKATENRHHKASRPSKDTELEAKKAKRDNKKVEVEMQKATDRKKLEETEDADSEEDKAEKPPKEEEPKAKGKKQKAKERHEAEEETRDDDAEESERESRETDKCPRKKAKLSAKTESLFKALDESKQKKNEKSATKSRKSGTPQETGDEDKEDKAEEPPKKEEPKAKGKKQKRQEAEEETRDEAAEESGRESTAKKKQHRKEEDTELEAKKTTRDEQTEVATQKATKRAKPEQSHKAEDQEDEAEDPPKEEEPRPKEKKQKIETRKDAPEDARHEEAEESEAEDTARKEERTADRHSKDIKELKVKKPNIDEKARSARKRVQPEETGEAGDKGKEDGGEDQLKEEHMPKDKKQKTKTKGGEDPGKDTVTVDSDDEKKEADAGTGTFQDMKGPLVSEERFLSKDQEEKATRIMNELTKTHKELNLLNNDDLIKAQRKISQTLKEDEEEDDDNVEDEDKILRLAEEESEDRKAGRGDAKADPEEKEAEEKEADTSEGENLKAKKRKDQEANNDGSKPKTTQKKAATANEMKSPLKLAARASKRIVNQQKTGESKTGGDDARRRLEFAAEGGNSGAEKVLRELDLAMASSSCTLFRYPAEVQHSLKVMEEQEDMELSFKFGPKILADWWIMWSMAKQLAGWEALGNEEDLWNIDLFSGQGKALMWPPMECPWAYRLKKKLTKRVRQRALKAKKLARVAQRPLRILKYIPEGMAMLSEDVDNLKVFREAIYPPQGGLAHATLQKIKEGLIGFYIEQLSPREVLERAAKRAARIALMDSCGLESEELATDRLRRDVQSHELLGEPKRKAQKQPATAVKARAAPPKSVSPKAAQGDAKVEGTTPDRSQGVTALAVQECLHRRNTAELQEPTTPPAPSSSGKRKQSPSGSGKSKQSHASKSSGKKATPAPPPPPPPSESEHSQSASESESDDEEALALQEEVVREKKEAHARYMRFSRSLTSPNTPLEIQRAGRNAFRCSPKLQVLMEQWASAQGVWTQSDFFLQIKEKKKNRRFGCRVWLTRSEMTAKYGSTTIAQQIIEAKEIDKEASKTQIRAHPDMHGVQTEANTKKPKRKSGKNKSKGKDETEAAKKKKEEQERKAEQKKAKQDEDKEKKRQEKQKTDALKKEQRKSNQVITKIGQSIMKASSLEDKLSNMSETVKKAILTEVKPHLIALRDARKHLQKAIDESKVDCLGNMPQMTASGEDVVKATSVAAAMKRVRNQAAAVDTIKVPVVDKKSPRGGVGGKPLKGSDANMAGRAITKNGLRLLLCDDLEFFGPGTFEQKLDSAYKDFLAYCKRHKVNHSQPPFLPKMVKKKGGKILFTAKAYNGRCILSWLADCLLTALDSYPDHEVLVLTSAAMSSLAKFMRLLEENGRYLTHGKTEKLLAWVTQDAAQSIYDSGMRFLKLYRVLCAEHV</sequence>
<feature type="compositionally biased region" description="Acidic residues" evidence="1">
    <location>
        <begin position="75"/>
        <end position="119"/>
    </location>
</feature>
<feature type="compositionally biased region" description="Acidic residues" evidence="1">
    <location>
        <begin position="402"/>
        <end position="412"/>
    </location>
</feature>
<gene>
    <name evidence="2" type="ORF">C1SCF055_LOCUS12136</name>
</gene>
<feature type="non-terminal residue" evidence="2">
    <location>
        <position position="1"/>
    </location>
</feature>
<feature type="compositionally biased region" description="Basic and acidic residues" evidence="1">
    <location>
        <begin position="270"/>
        <end position="302"/>
    </location>
</feature>
<feature type="compositionally biased region" description="Basic and acidic residues" evidence="1">
    <location>
        <begin position="63"/>
        <end position="74"/>
    </location>
</feature>
<feature type="compositionally biased region" description="Basic and acidic residues" evidence="1">
    <location>
        <begin position="875"/>
        <end position="898"/>
    </location>
</feature>
<feature type="compositionally biased region" description="Basic and acidic residues" evidence="1">
    <location>
        <begin position="702"/>
        <end position="733"/>
    </location>
</feature>
<feature type="compositionally biased region" description="Basic and acidic residues" evidence="1">
    <location>
        <begin position="168"/>
        <end position="180"/>
    </location>
</feature>
<feature type="compositionally biased region" description="Basic and acidic residues" evidence="1">
    <location>
        <begin position="605"/>
        <end position="635"/>
    </location>
</feature>
<feature type="compositionally biased region" description="Low complexity" evidence="1">
    <location>
        <begin position="144"/>
        <end position="154"/>
    </location>
</feature>
<feature type="region of interest" description="Disordered" evidence="1">
    <location>
        <begin position="56"/>
        <end position="822"/>
    </location>
</feature>
<feature type="compositionally biased region" description="Basic and acidic residues" evidence="1">
    <location>
        <begin position="647"/>
        <end position="656"/>
    </location>
</feature>
<feature type="region of interest" description="Disordered" evidence="1">
    <location>
        <begin position="857"/>
        <end position="948"/>
    </location>
</feature>
<feature type="compositionally biased region" description="Basic and acidic residues" evidence="1">
    <location>
        <begin position="120"/>
        <end position="140"/>
    </location>
</feature>
<dbReference type="EMBL" id="CAMXCT010000902">
    <property type="protein sequence ID" value="CAI3984611.1"/>
    <property type="molecule type" value="Genomic_DNA"/>
</dbReference>
<feature type="compositionally biased region" description="Basic and acidic residues" evidence="1">
    <location>
        <begin position="813"/>
        <end position="822"/>
    </location>
</feature>
<feature type="compositionally biased region" description="Low complexity" evidence="1">
    <location>
        <begin position="1297"/>
        <end position="1318"/>
    </location>
</feature>
<feature type="compositionally biased region" description="Pro residues" evidence="1">
    <location>
        <begin position="1319"/>
        <end position="1328"/>
    </location>
</feature>
<feature type="non-terminal residue" evidence="2">
    <location>
        <position position="1828"/>
    </location>
</feature>
<feature type="compositionally biased region" description="Acidic residues" evidence="1">
    <location>
        <begin position="899"/>
        <end position="912"/>
    </location>
</feature>
<comment type="caution">
    <text evidence="2">The sequence shown here is derived from an EMBL/GenBank/DDBJ whole genome shotgun (WGS) entry which is preliminary data.</text>
</comment>
<evidence type="ECO:0000313" key="4">
    <source>
        <dbReference type="Proteomes" id="UP001152797"/>
    </source>
</evidence>
<reference evidence="3 4" key="2">
    <citation type="submission" date="2024-05" db="EMBL/GenBank/DDBJ databases">
        <authorList>
            <person name="Chen Y."/>
            <person name="Shah S."/>
            <person name="Dougan E. K."/>
            <person name="Thang M."/>
            <person name="Chan C."/>
        </authorList>
    </citation>
    <scope>NUCLEOTIDE SEQUENCE [LARGE SCALE GENOMIC DNA]</scope>
</reference>
<feature type="compositionally biased region" description="Basic and acidic residues" evidence="1">
    <location>
        <begin position="1459"/>
        <end position="1471"/>
    </location>
</feature>
<reference evidence="2" key="1">
    <citation type="submission" date="2022-10" db="EMBL/GenBank/DDBJ databases">
        <authorList>
            <person name="Chen Y."/>
            <person name="Dougan E. K."/>
            <person name="Chan C."/>
            <person name="Rhodes N."/>
            <person name="Thang M."/>
        </authorList>
    </citation>
    <scope>NUCLEOTIDE SEQUENCE</scope>
</reference>
<feature type="compositionally biased region" description="Basic and acidic residues" evidence="1">
    <location>
        <begin position="432"/>
        <end position="441"/>
    </location>
</feature>